<dbReference type="InterPro" id="IPR001258">
    <property type="entry name" value="NHL_repeat"/>
</dbReference>
<sequence length="374" mass="42850">MESLLTKRRPSIVPGYLPDSSDTQTLSVGTPNENKNADVHSKFISSSSSSSFVTSLPSITNYETKPYYTLKKFHYENASSGRASPTPMSIAHTYGICVLNTEAEEIIVCDHYNNRLLMFDSNANGNLLQIFRGDLATPECVTPRPNYPQQIYVTKAHSLSLYDLEKKMIIQKLGTEESGHANNRFNSPSGIAVDPSNGEIYMCDTWNHRICVFSPDFRYVNRRWYLTRYQQIQHKVKPNFIAINGHNQCVVTCDDAPNYHGAVYLFDKMGYIQKIYDHEPRNHVNVETTLHVPHGILLDEEGNWLTVCYSDPESRLVERRVKPHQNEEHELITYWCCKDLQGPSALAMKRDHTLIIGDRDENSLHFFKQHSTKK</sequence>
<dbReference type="InterPro" id="IPR011042">
    <property type="entry name" value="6-blade_b-propeller_TolB-like"/>
</dbReference>
<dbReference type="GO" id="GO:0000209">
    <property type="term" value="P:protein polyubiquitination"/>
    <property type="evidence" value="ECO:0007669"/>
    <property type="project" value="TreeGrafter"/>
</dbReference>
<feature type="region of interest" description="Disordered" evidence="3">
    <location>
        <begin position="1"/>
        <end position="34"/>
    </location>
</feature>
<name>A0A813NP01_9BILA</name>
<proteinExistence type="predicted"/>
<dbReference type="PANTHER" id="PTHR24104">
    <property type="entry name" value="E3 UBIQUITIN-PROTEIN LIGASE NHLRC1-RELATED"/>
    <property type="match status" value="1"/>
</dbReference>
<dbReference type="SUPFAM" id="SSF101898">
    <property type="entry name" value="NHL repeat"/>
    <property type="match status" value="1"/>
</dbReference>
<dbReference type="GO" id="GO:0008270">
    <property type="term" value="F:zinc ion binding"/>
    <property type="evidence" value="ECO:0007669"/>
    <property type="project" value="UniProtKB-KW"/>
</dbReference>
<keyword evidence="6" id="KW-1185">Reference proteome</keyword>
<feature type="compositionally biased region" description="Polar residues" evidence="3">
    <location>
        <begin position="20"/>
        <end position="34"/>
    </location>
</feature>
<evidence type="ECO:0000313" key="6">
    <source>
        <dbReference type="Proteomes" id="UP000663832"/>
    </source>
</evidence>
<evidence type="ECO:0000256" key="2">
    <source>
        <dbReference type="PROSITE-ProRule" id="PRU00504"/>
    </source>
</evidence>
<dbReference type="EMBL" id="CAJNOM010000003">
    <property type="protein sequence ID" value="CAF0742725.1"/>
    <property type="molecule type" value="Genomic_DNA"/>
</dbReference>
<dbReference type="Gene3D" id="2.120.10.30">
    <property type="entry name" value="TolB, C-terminal domain"/>
    <property type="match status" value="1"/>
</dbReference>
<keyword evidence="1" id="KW-0677">Repeat</keyword>
<accession>A0A813NP01</accession>
<dbReference type="GO" id="GO:0043161">
    <property type="term" value="P:proteasome-mediated ubiquitin-dependent protein catabolic process"/>
    <property type="evidence" value="ECO:0007669"/>
    <property type="project" value="TreeGrafter"/>
</dbReference>
<gene>
    <name evidence="5" type="ORF">BJG266_LOCUS2654</name>
    <name evidence="4" type="ORF">QVE165_LOCUS1006</name>
</gene>
<protein>
    <submittedName>
        <fullName evidence="4">Uncharacterized protein</fullName>
    </submittedName>
</protein>
<evidence type="ECO:0000313" key="5">
    <source>
        <dbReference type="EMBL" id="CAF0754586.1"/>
    </source>
</evidence>
<organism evidence="4 6">
    <name type="scientific">Adineta steineri</name>
    <dbReference type="NCBI Taxonomy" id="433720"/>
    <lineage>
        <taxon>Eukaryota</taxon>
        <taxon>Metazoa</taxon>
        <taxon>Spiralia</taxon>
        <taxon>Gnathifera</taxon>
        <taxon>Rotifera</taxon>
        <taxon>Eurotatoria</taxon>
        <taxon>Bdelloidea</taxon>
        <taxon>Adinetida</taxon>
        <taxon>Adinetidae</taxon>
        <taxon>Adineta</taxon>
    </lineage>
</organism>
<evidence type="ECO:0000256" key="3">
    <source>
        <dbReference type="SAM" id="MobiDB-lite"/>
    </source>
</evidence>
<feature type="repeat" description="NHL" evidence="2">
    <location>
        <begin position="177"/>
        <end position="216"/>
    </location>
</feature>
<dbReference type="PROSITE" id="PS51125">
    <property type="entry name" value="NHL"/>
    <property type="match status" value="1"/>
</dbReference>
<evidence type="ECO:0000313" key="4">
    <source>
        <dbReference type="EMBL" id="CAF0742725.1"/>
    </source>
</evidence>
<comment type="caution">
    <text evidence="4">The sequence shown here is derived from an EMBL/GenBank/DDBJ whole genome shotgun (WGS) entry which is preliminary data.</text>
</comment>
<dbReference type="Proteomes" id="UP000663877">
    <property type="component" value="Unassembled WGS sequence"/>
</dbReference>
<dbReference type="InterPro" id="IPR050952">
    <property type="entry name" value="TRIM-NHL_E3_ligases"/>
</dbReference>
<reference evidence="4" key="1">
    <citation type="submission" date="2021-02" db="EMBL/GenBank/DDBJ databases">
        <authorList>
            <person name="Nowell W R."/>
        </authorList>
    </citation>
    <scope>NUCLEOTIDE SEQUENCE</scope>
</reference>
<evidence type="ECO:0000256" key="1">
    <source>
        <dbReference type="ARBA" id="ARBA00022737"/>
    </source>
</evidence>
<dbReference type="EMBL" id="CAJNOI010000006">
    <property type="protein sequence ID" value="CAF0754586.1"/>
    <property type="molecule type" value="Genomic_DNA"/>
</dbReference>
<feature type="compositionally biased region" description="Basic residues" evidence="3">
    <location>
        <begin position="1"/>
        <end position="10"/>
    </location>
</feature>
<dbReference type="Proteomes" id="UP000663832">
    <property type="component" value="Unassembled WGS sequence"/>
</dbReference>
<dbReference type="GO" id="GO:0061630">
    <property type="term" value="F:ubiquitin protein ligase activity"/>
    <property type="evidence" value="ECO:0007669"/>
    <property type="project" value="TreeGrafter"/>
</dbReference>
<dbReference type="PANTHER" id="PTHR24104:SF25">
    <property type="entry name" value="PROTEIN LIN-41"/>
    <property type="match status" value="1"/>
</dbReference>
<dbReference type="Pfam" id="PF01436">
    <property type="entry name" value="NHL"/>
    <property type="match status" value="1"/>
</dbReference>
<dbReference type="OrthoDB" id="9971815at2759"/>
<dbReference type="AlphaFoldDB" id="A0A813NP01"/>